<dbReference type="EMBL" id="CP000249">
    <property type="protein sequence ID" value="ABD09423.1"/>
    <property type="molecule type" value="Genomic_DNA"/>
</dbReference>
<organism evidence="2 3">
    <name type="scientific">Frankia casuarinae (strain DSM 45818 / CECT 9043 / HFP020203 / CcI3)</name>
    <dbReference type="NCBI Taxonomy" id="106370"/>
    <lineage>
        <taxon>Bacteria</taxon>
        <taxon>Bacillati</taxon>
        <taxon>Actinomycetota</taxon>
        <taxon>Actinomycetes</taxon>
        <taxon>Frankiales</taxon>
        <taxon>Frankiaceae</taxon>
        <taxon>Frankia</taxon>
    </lineage>
</organism>
<proteinExistence type="predicted"/>
<accession>Q2JH19</accession>
<gene>
    <name evidence="2" type="ordered locus">Francci3_0029</name>
</gene>
<evidence type="ECO:0000256" key="1">
    <source>
        <dbReference type="SAM" id="MobiDB-lite"/>
    </source>
</evidence>
<name>Q2JH19_FRACC</name>
<dbReference type="AlphaFoldDB" id="Q2JH19"/>
<dbReference type="HOGENOM" id="CLU_2422647_0_0_11"/>
<evidence type="ECO:0000313" key="2">
    <source>
        <dbReference type="EMBL" id="ABD09423.1"/>
    </source>
</evidence>
<dbReference type="Proteomes" id="UP000001937">
    <property type="component" value="Chromosome"/>
</dbReference>
<evidence type="ECO:0000313" key="3">
    <source>
        <dbReference type="Proteomes" id="UP000001937"/>
    </source>
</evidence>
<sequence length="91" mass="9657">MTDETAVVLPPRAVWSTVDRPSLDLPLTVPTVPINGEGAIRPPAPGQVTGRTVNHRPETGSVGTGGQSRWTLPELVDRQLISLLPGWGIVT</sequence>
<feature type="region of interest" description="Disordered" evidence="1">
    <location>
        <begin position="32"/>
        <end position="68"/>
    </location>
</feature>
<protein>
    <submittedName>
        <fullName evidence="2">Uncharacterized protein</fullName>
    </submittedName>
</protein>
<keyword evidence="3" id="KW-1185">Reference proteome</keyword>
<reference evidence="2 3" key="1">
    <citation type="journal article" date="2007" name="Genome Res.">
        <title>Genome characteristics of facultatively symbiotic Frankia sp. strains reflect host range and host plant biogeography.</title>
        <authorList>
            <person name="Normand P."/>
            <person name="Lapierre P."/>
            <person name="Tisa L.S."/>
            <person name="Gogarten J.P."/>
            <person name="Alloisio N."/>
            <person name="Bagnarol E."/>
            <person name="Bassi C.A."/>
            <person name="Berry A.M."/>
            <person name="Bickhart D.M."/>
            <person name="Choisne N."/>
            <person name="Couloux A."/>
            <person name="Cournoyer B."/>
            <person name="Cruveiller S."/>
            <person name="Daubin V."/>
            <person name="Demange N."/>
            <person name="Francino M.P."/>
            <person name="Goltsman E."/>
            <person name="Huang Y."/>
            <person name="Kopp O.R."/>
            <person name="Labarre L."/>
            <person name="Lapidus A."/>
            <person name="Lavire C."/>
            <person name="Marechal J."/>
            <person name="Martinez M."/>
            <person name="Mastronunzio J.E."/>
            <person name="Mullin B.C."/>
            <person name="Niemann J."/>
            <person name="Pujic P."/>
            <person name="Rawnsley T."/>
            <person name="Rouy Z."/>
            <person name="Schenowitz C."/>
            <person name="Sellstedt A."/>
            <person name="Tavares F."/>
            <person name="Tomkins J.P."/>
            <person name="Vallenet D."/>
            <person name="Valverde C."/>
            <person name="Wall L.G."/>
            <person name="Wang Y."/>
            <person name="Medigue C."/>
            <person name="Benson D.R."/>
        </authorList>
    </citation>
    <scope>NUCLEOTIDE SEQUENCE [LARGE SCALE GENOMIC DNA]</scope>
    <source>
        <strain evidence="3">DSM 45818 / CECT 9043 / CcI3</strain>
    </source>
</reference>
<dbReference type="KEGG" id="fra:Francci3_0029"/>